<evidence type="ECO:0000256" key="33">
    <source>
        <dbReference type="ARBA" id="ARBA00052906"/>
    </source>
</evidence>
<dbReference type="Proteomes" id="UP000694520">
    <property type="component" value="Chromosome 3"/>
</dbReference>
<evidence type="ECO:0000256" key="12">
    <source>
        <dbReference type="ARBA" id="ARBA00050294"/>
    </source>
</evidence>
<evidence type="ECO:0000256" key="32">
    <source>
        <dbReference type="ARBA" id="ARBA00052857"/>
    </source>
</evidence>
<keyword evidence="6" id="KW-0442">Lipid degradation</keyword>
<evidence type="ECO:0000256" key="7">
    <source>
        <dbReference type="ARBA" id="ARBA00023098"/>
    </source>
</evidence>
<evidence type="ECO:0000256" key="35">
    <source>
        <dbReference type="ARBA" id="ARBA00077111"/>
    </source>
</evidence>
<comment type="catalytic activity">
    <reaction evidence="17">
        <text>(5Z,8Z,11Z,14Z)-eicosatetraenamide + H2O = (5Z,8Z,11Z,14Z)-eicosatetraenoate + NH4(+)</text>
        <dbReference type="Rhea" id="RHEA:63016"/>
        <dbReference type="ChEBI" id="CHEBI:15377"/>
        <dbReference type="ChEBI" id="CHEBI:28938"/>
        <dbReference type="ChEBI" id="CHEBI:32395"/>
        <dbReference type="ChEBI" id="CHEBI:137830"/>
    </reaction>
    <physiologicalReaction direction="left-to-right" evidence="17">
        <dbReference type="Rhea" id="RHEA:63017"/>
    </physiologicalReaction>
</comment>
<comment type="catalytic activity">
    <reaction evidence="21">
        <text>N-tetracosanoyl-taurine + H2O = tetracosanoate + taurine</text>
        <dbReference type="Rhea" id="RHEA:63140"/>
        <dbReference type="ChEBI" id="CHEBI:15377"/>
        <dbReference type="ChEBI" id="CHEBI:31014"/>
        <dbReference type="ChEBI" id="CHEBI:132049"/>
        <dbReference type="ChEBI" id="CHEBI:507393"/>
    </reaction>
    <physiologicalReaction direction="left-to-right" evidence="21">
        <dbReference type="Rhea" id="RHEA:63141"/>
    </physiologicalReaction>
</comment>
<reference evidence="40" key="1">
    <citation type="submission" date="2019-05" db="EMBL/GenBank/DDBJ databases">
        <authorList>
            <person name="Zhang S."/>
            <person name="Liu J."/>
        </authorList>
    </citation>
    <scope>NUCLEOTIDE SEQUENCE [LARGE SCALE GENOMIC DNA]</scope>
</reference>
<comment type="catalytic activity">
    <reaction evidence="8">
        <text>(9Z)-octadecenoate + glycine = N-(9Z-octadecenoyl)glycine + H2O</text>
        <dbReference type="Rhea" id="RHEA:51316"/>
        <dbReference type="ChEBI" id="CHEBI:15377"/>
        <dbReference type="ChEBI" id="CHEBI:30823"/>
        <dbReference type="ChEBI" id="CHEBI:57305"/>
        <dbReference type="ChEBI" id="CHEBI:133992"/>
    </reaction>
    <physiologicalReaction direction="right-to-left" evidence="8">
        <dbReference type="Rhea" id="RHEA:51318"/>
    </physiologicalReaction>
</comment>
<evidence type="ECO:0000256" key="38">
    <source>
        <dbReference type="SAM" id="Phobius"/>
    </source>
</evidence>
<evidence type="ECO:0000256" key="29">
    <source>
        <dbReference type="ARBA" id="ARBA00052634"/>
    </source>
</evidence>
<evidence type="ECO:0000256" key="22">
    <source>
        <dbReference type="ARBA" id="ARBA00051914"/>
    </source>
</evidence>
<dbReference type="InterPro" id="IPR023631">
    <property type="entry name" value="Amidase_dom"/>
</dbReference>
<comment type="catalytic activity">
    <reaction evidence="24">
        <text>(9Z,12Z,15Z)-octadecatrienamide + H2O = (9Z,12Z,15Z)-octadecatrienoate + NH4(+)</text>
        <dbReference type="Rhea" id="RHEA:62976"/>
        <dbReference type="ChEBI" id="CHEBI:15377"/>
        <dbReference type="ChEBI" id="CHEBI:28938"/>
        <dbReference type="ChEBI" id="CHEBI:32387"/>
        <dbReference type="ChEBI" id="CHEBI:142684"/>
    </reaction>
    <physiologicalReaction direction="left-to-right" evidence="24">
        <dbReference type="Rhea" id="RHEA:62977"/>
    </physiologicalReaction>
</comment>
<comment type="catalytic activity">
    <reaction evidence="18">
        <text>(11Z)-eicosenamide + H2O = (11Z)-eicosenoate + NH4(+)</text>
        <dbReference type="Rhea" id="RHEA:63120"/>
        <dbReference type="ChEBI" id="CHEBI:15377"/>
        <dbReference type="ChEBI" id="CHEBI:28938"/>
        <dbReference type="ChEBI" id="CHEBI:32426"/>
        <dbReference type="ChEBI" id="CHEBI:146167"/>
    </reaction>
    <physiologicalReaction direction="left-to-right" evidence="18">
        <dbReference type="Rhea" id="RHEA:63121"/>
    </physiologicalReaction>
</comment>
<organism evidence="40 41">
    <name type="scientific">Bos mutus grunniens</name>
    <name type="common">Wild yak</name>
    <name type="synonym">Bos grunniens</name>
    <dbReference type="NCBI Taxonomy" id="30521"/>
    <lineage>
        <taxon>Eukaryota</taxon>
        <taxon>Metazoa</taxon>
        <taxon>Chordata</taxon>
        <taxon>Craniata</taxon>
        <taxon>Vertebrata</taxon>
        <taxon>Euteleostomi</taxon>
        <taxon>Mammalia</taxon>
        <taxon>Eutheria</taxon>
        <taxon>Laurasiatheria</taxon>
        <taxon>Artiodactyla</taxon>
        <taxon>Ruminantia</taxon>
        <taxon>Pecora</taxon>
        <taxon>Bovidae</taxon>
        <taxon>Bovinae</taxon>
        <taxon>Bos</taxon>
    </lineage>
</organism>
<keyword evidence="38" id="KW-1133">Transmembrane helix</keyword>
<dbReference type="InterPro" id="IPR020556">
    <property type="entry name" value="Amidase_CS"/>
</dbReference>
<evidence type="ECO:0000256" key="13">
    <source>
        <dbReference type="ARBA" id="ARBA00050403"/>
    </source>
</evidence>
<evidence type="ECO:0000256" key="20">
    <source>
        <dbReference type="ARBA" id="ARBA00051454"/>
    </source>
</evidence>
<comment type="catalytic activity">
    <reaction evidence="23">
        <text>N-(9Z-octadecenoyl)-taurine + H2O = taurine + (9Z)-octadecenoate</text>
        <dbReference type="Rhea" id="RHEA:63148"/>
        <dbReference type="ChEBI" id="CHEBI:15377"/>
        <dbReference type="ChEBI" id="CHEBI:30823"/>
        <dbReference type="ChEBI" id="CHEBI:146191"/>
        <dbReference type="ChEBI" id="CHEBI:507393"/>
    </reaction>
    <physiologicalReaction direction="left-to-right" evidence="23">
        <dbReference type="Rhea" id="RHEA:63149"/>
    </physiologicalReaction>
</comment>
<dbReference type="Pfam" id="PF01425">
    <property type="entry name" value="Amidase"/>
    <property type="match status" value="1"/>
</dbReference>
<dbReference type="PANTHER" id="PTHR45847:SF3">
    <property type="entry name" value="FATTY-ACID AMIDE HYDROLASE 1"/>
    <property type="match status" value="1"/>
</dbReference>
<evidence type="ECO:0000256" key="15">
    <source>
        <dbReference type="ARBA" id="ARBA00050766"/>
    </source>
</evidence>
<keyword evidence="4" id="KW-0597">Phosphoprotein</keyword>
<comment type="catalytic activity">
    <reaction evidence="9">
        <text>2-(5Z,8Z,11Z,14Z-eicosatetraenoyl)-glycerol + H2O = glycerol + (5Z,8Z,11Z,14Z)-eicosatetraenoate + H(+)</text>
        <dbReference type="Rhea" id="RHEA:26132"/>
        <dbReference type="ChEBI" id="CHEBI:15377"/>
        <dbReference type="ChEBI" id="CHEBI:15378"/>
        <dbReference type="ChEBI" id="CHEBI:17754"/>
        <dbReference type="ChEBI" id="CHEBI:32395"/>
        <dbReference type="ChEBI" id="CHEBI:52392"/>
    </reaction>
    <physiologicalReaction direction="left-to-right" evidence="9">
        <dbReference type="Rhea" id="RHEA:26133"/>
    </physiologicalReaction>
</comment>
<keyword evidence="38" id="KW-0472">Membrane</keyword>
<dbReference type="EC" id="3.5.1.99" evidence="3"/>
<evidence type="ECO:0000256" key="28">
    <source>
        <dbReference type="ARBA" id="ARBA00052514"/>
    </source>
</evidence>
<dbReference type="InterPro" id="IPR052096">
    <property type="entry name" value="Endocannabinoid_amidase"/>
</dbReference>
<evidence type="ECO:0000256" key="1">
    <source>
        <dbReference type="ARBA" id="ARBA00000208"/>
    </source>
</evidence>
<comment type="catalytic activity">
    <reaction evidence="19">
        <text>N-(9Z-hexadecenoyl) ethanolamine + H2O = (9Z)-hexadecenoate + ethanolamine</text>
        <dbReference type="Rhea" id="RHEA:35563"/>
        <dbReference type="ChEBI" id="CHEBI:15377"/>
        <dbReference type="ChEBI" id="CHEBI:32372"/>
        <dbReference type="ChEBI" id="CHEBI:57603"/>
        <dbReference type="ChEBI" id="CHEBI:71465"/>
    </reaction>
    <physiologicalReaction direction="left-to-right" evidence="19">
        <dbReference type="Rhea" id="RHEA:35564"/>
    </physiologicalReaction>
</comment>
<evidence type="ECO:0000256" key="30">
    <source>
        <dbReference type="ARBA" id="ARBA00052709"/>
    </source>
</evidence>
<evidence type="ECO:0000256" key="2">
    <source>
        <dbReference type="ARBA" id="ARBA00009199"/>
    </source>
</evidence>
<evidence type="ECO:0000256" key="4">
    <source>
        <dbReference type="ARBA" id="ARBA00022553"/>
    </source>
</evidence>
<comment type="catalytic activity">
    <reaction evidence="27">
        <text>(6Z)-octadecenamide + H2O = (6Z)-octadecenoate + NH4(+)</text>
        <dbReference type="Rhea" id="RHEA:63008"/>
        <dbReference type="ChEBI" id="CHEBI:15377"/>
        <dbReference type="ChEBI" id="CHEBI:28938"/>
        <dbReference type="ChEBI" id="CHEBI:32375"/>
        <dbReference type="ChEBI" id="CHEBI:146168"/>
    </reaction>
    <physiologicalReaction direction="left-to-right" evidence="27">
        <dbReference type="Rhea" id="RHEA:63009"/>
    </physiologicalReaction>
</comment>
<comment type="catalytic activity">
    <reaction evidence="11">
        <text>N-(5Z,8Z,11Z,14Z-eicosatetraenoyl)-ethanolamine + H2O = ethanolamine + (5Z,8Z,11Z,14Z)-eicosatetraenoate</text>
        <dbReference type="Rhea" id="RHEA:26136"/>
        <dbReference type="ChEBI" id="CHEBI:2700"/>
        <dbReference type="ChEBI" id="CHEBI:15377"/>
        <dbReference type="ChEBI" id="CHEBI:32395"/>
        <dbReference type="ChEBI" id="CHEBI:57603"/>
        <dbReference type="EC" id="3.5.1.99"/>
    </reaction>
    <physiologicalReaction direction="left-to-right" evidence="11">
        <dbReference type="Rhea" id="RHEA:26137"/>
    </physiologicalReaction>
</comment>
<comment type="catalytic activity">
    <reaction evidence="33">
        <text>(15Z)-tetracosenamide + H2O = (15Z)-tetracosenoate + NH4(+)</text>
        <dbReference type="Rhea" id="RHEA:63028"/>
        <dbReference type="ChEBI" id="CHEBI:15377"/>
        <dbReference type="ChEBI" id="CHEBI:28938"/>
        <dbReference type="ChEBI" id="CHEBI:32392"/>
        <dbReference type="ChEBI" id="CHEBI:146166"/>
    </reaction>
    <physiologicalReaction direction="left-to-right" evidence="33">
        <dbReference type="Rhea" id="RHEA:63029"/>
    </physiologicalReaction>
</comment>
<evidence type="ECO:0000313" key="41">
    <source>
        <dbReference type="Proteomes" id="UP000694520"/>
    </source>
</evidence>
<comment type="catalytic activity">
    <reaction evidence="1">
        <text>(9Z)-octadecenamide + H2O = (9Z)-octadecenoate + NH4(+)</text>
        <dbReference type="Rhea" id="RHEA:26506"/>
        <dbReference type="ChEBI" id="CHEBI:15377"/>
        <dbReference type="ChEBI" id="CHEBI:28938"/>
        <dbReference type="ChEBI" id="CHEBI:30823"/>
        <dbReference type="ChEBI" id="CHEBI:116314"/>
        <dbReference type="EC" id="3.5.1.99"/>
    </reaction>
    <physiologicalReaction direction="left-to-right" evidence="1">
        <dbReference type="Rhea" id="RHEA:26507"/>
    </physiologicalReaction>
</comment>
<comment type="catalytic activity">
    <reaction evidence="31">
        <text>(11Z,14Z,17Z)-eicosatrienamide + H2O = (11Z,14Z,17Z)-eicosatrienoate + NH4(+)</text>
        <dbReference type="Rhea" id="RHEA:63000"/>
        <dbReference type="ChEBI" id="CHEBI:15377"/>
        <dbReference type="ChEBI" id="CHEBI:28938"/>
        <dbReference type="ChEBI" id="CHEBI:77223"/>
        <dbReference type="ChEBI" id="CHEBI:146164"/>
    </reaction>
    <physiologicalReaction direction="left-to-right" evidence="31">
        <dbReference type="Rhea" id="RHEA:63001"/>
    </physiologicalReaction>
</comment>
<comment type="catalytic activity">
    <reaction evidence="28">
        <text>N-(15Z-tetracosenoyl)-taurine + H2O = (15Z)-tetracosenoate + taurine</text>
        <dbReference type="Rhea" id="RHEA:63160"/>
        <dbReference type="ChEBI" id="CHEBI:15377"/>
        <dbReference type="ChEBI" id="CHEBI:32392"/>
        <dbReference type="ChEBI" id="CHEBI:146198"/>
        <dbReference type="ChEBI" id="CHEBI:507393"/>
    </reaction>
    <physiologicalReaction direction="left-to-right" evidence="28">
        <dbReference type="Rhea" id="RHEA:63161"/>
    </physiologicalReaction>
</comment>
<dbReference type="GO" id="GO:0009062">
    <property type="term" value="P:fatty acid catabolic process"/>
    <property type="evidence" value="ECO:0007669"/>
    <property type="project" value="Ensembl"/>
</dbReference>
<evidence type="ECO:0000256" key="21">
    <source>
        <dbReference type="ARBA" id="ARBA00051492"/>
    </source>
</evidence>
<dbReference type="PROSITE" id="PS00571">
    <property type="entry name" value="AMIDASES"/>
    <property type="match status" value="1"/>
</dbReference>
<comment type="catalytic activity">
    <reaction evidence="10">
        <text>N-(9Z-octadecenoyl) ethanolamine + H2O = ethanolamine + (9Z)-octadecenoate</text>
        <dbReference type="Rhea" id="RHEA:45060"/>
        <dbReference type="ChEBI" id="CHEBI:15377"/>
        <dbReference type="ChEBI" id="CHEBI:30823"/>
        <dbReference type="ChEBI" id="CHEBI:57603"/>
        <dbReference type="ChEBI" id="CHEBI:71466"/>
    </reaction>
    <physiologicalReaction direction="left-to-right" evidence="10">
        <dbReference type="Rhea" id="RHEA:45061"/>
    </physiologicalReaction>
</comment>
<comment type="catalytic activity">
    <reaction evidence="16">
        <text>N-(15Z-tetracosenoyl)-ethanolamine + H2O = (15Z)-tetracosenoate + ethanolamine</text>
        <dbReference type="Rhea" id="RHEA:63144"/>
        <dbReference type="ChEBI" id="CHEBI:15377"/>
        <dbReference type="ChEBI" id="CHEBI:32392"/>
        <dbReference type="ChEBI" id="CHEBI:57603"/>
        <dbReference type="ChEBI" id="CHEBI:146187"/>
    </reaction>
    <physiologicalReaction direction="left-to-right" evidence="16">
        <dbReference type="Rhea" id="RHEA:63145"/>
    </physiologicalReaction>
</comment>
<evidence type="ECO:0000256" key="23">
    <source>
        <dbReference type="ARBA" id="ARBA00052289"/>
    </source>
</evidence>
<sequence>MVLDEPWAALSGVSGAALACCFVAAALALRWSSRRTARASAVRARRRQKAALDTMDKAAQRFRLQNPDLDSEALLALPLPQLVQKLHSGDLYPEAVLFTYIGKAWEVNKGTNCVTTYLADCETQLCKVPRQGLLYGVPVSLKECFSYKGQDSTLGLSLNQGVPAEGDCVVVQVLKLQGALPFVHTNVPQSMFSFDCSNPLFGPTMNPWNSSKSPGGSSGGEGALIAAGGSPLGLGTDIGGSIRFPSAFCGICGLKPTGNRLSKSGLKGCVYGQVAVQLAVGPMARDVESLALCMRALLCEDMFRLDPTVPPLPFREEVYSSNRPLRIGYYESDGFTQPSPSMARAVKLTSRLLRDAGHQVIPFSVPRTEYAFFHLYIGSLLADGGASLLEKLKGDIVDPSMKNTVTSLRLPNSLKRFLAWIWKYFEPRASQSLERLCGVGTPKKLWEQHTAVEEYQQEFIAKWRSLDLDVLLSPALDPAFYVGYPAKVQASSFYLGLYNLLNFPAGVVPVTTVTPQDEKELAFYRGYYRDHVDKSFQEGLRLNSHVPGAVFWSQGTPFLAEVPSGPGSGIWTFSFPLLRTRGGERICGAFSGCAVHCFAMGRGTVSPVHEGGGDLGQEQDGTQVKRHSFSWRSFYIFIQVCSQCSFLLMNTRSALFLLLLEAHHKFSLLSLCVAAQYTDFPDYPSMGSRVMCSINILTGWLRDLWSRWGRRAVDFPWPSTSSCSPPVQSLRCYSRLQQRGEGPKLRAWRAGPNPGSATGLVCDARQVISPLWTSVLSSTH</sequence>
<protein>
    <recommendedName>
        <fullName evidence="34">Fatty-acid amide hydrolase 1</fullName>
        <ecNumber evidence="3">3.5.1.99</ecNumber>
    </recommendedName>
    <alternativeName>
        <fullName evidence="37">Anandamide amidohydrolase 1</fullName>
    </alternativeName>
    <alternativeName>
        <fullName evidence="35">Fatty acid ester hydrolase</fullName>
    </alternativeName>
    <alternativeName>
        <fullName evidence="36">Oleamide hydrolase 1</fullName>
    </alternativeName>
</protein>
<evidence type="ECO:0000256" key="3">
    <source>
        <dbReference type="ARBA" id="ARBA00012112"/>
    </source>
</evidence>
<comment type="catalytic activity">
    <reaction evidence="15">
        <text>tetradecamide + H2O = tetradecanoate + NH4(+)</text>
        <dbReference type="Rhea" id="RHEA:62992"/>
        <dbReference type="ChEBI" id="CHEBI:15377"/>
        <dbReference type="ChEBI" id="CHEBI:28938"/>
        <dbReference type="ChEBI" id="CHEBI:30807"/>
        <dbReference type="ChEBI" id="CHEBI:137125"/>
    </reaction>
    <physiologicalReaction direction="left-to-right" evidence="15">
        <dbReference type="Rhea" id="RHEA:62993"/>
    </physiologicalReaction>
</comment>
<dbReference type="GO" id="GO:0017064">
    <property type="term" value="F:fatty acid amide hydrolase activity"/>
    <property type="evidence" value="ECO:0007669"/>
    <property type="project" value="UniProtKB-EC"/>
</dbReference>
<keyword evidence="7" id="KW-0443">Lipid metabolism</keyword>
<evidence type="ECO:0000256" key="16">
    <source>
        <dbReference type="ARBA" id="ARBA00050992"/>
    </source>
</evidence>
<evidence type="ECO:0000256" key="14">
    <source>
        <dbReference type="ARBA" id="ARBA00050481"/>
    </source>
</evidence>
<feature type="transmembrane region" description="Helical" evidence="38">
    <location>
        <begin position="6"/>
        <end position="29"/>
    </location>
</feature>
<comment type="similarity">
    <text evidence="2">Belongs to the amidase family.</text>
</comment>
<comment type="catalytic activity">
    <reaction evidence="30">
        <text>N-(5Z,8Z,11Z,14Z)-eicosatetraenoyl-glycine + H2O = (5Z,8Z,11Z,14Z)-eicosatetraenoate + glycine</text>
        <dbReference type="Rhea" id="RHEA:64108"/>
        <dbReference type="ChEBI" id="CHEBI:15377"/>
        <dbReference type="ChEBI" id="CHEBI:32395"/>
        <dbReference type="ChEBI" id="CHEBI:57305"/>
        <dbReference type="ChEBI" id="CHEBI:59002"/>
    </reaction>
    <physiologicalReaction direction="left-to-right" evidence="30">
        <dbReference type="Rhea" id="RHEA:64109"/>
    </physiologicalReaction>
</comment>
<keyword evidence="5" id="KW-0378">Hydrolase</keyword>
<evidence type="ECO:0000259" key="39">
    <source>
        <dbReference type="Pfam" id="PF01425"/>
    </source>
</evidence>
<keyword evidence="41" id="KW-1185">Reference proteome</keyword>
<reference evidence="40" key="2">
    <citation type="submission" date="2025-08" db="UniProtKB">
        <authorList>
            <consortium name="Ensembl"/>
        </authorList>
    </citation>
    <scope>IDENTIFICATION</scope>
</reference>
<evidence type="ECO:0000256" key="18">
    <source>
        <dbReference type="ARBA" id="ARBA00051311"/>
    </source>
</evidence>
<evidence type="ECO:0000256" key="10">
    <source>
        <dbReference type="ARBA" id="ARBA00048052"/>
    </source>
</evidence>
<comment type="catalytic activity">
    <reaction evidence="29">
        <text>N-tricosanoyl-taurine + H2O = tricosanoate + taurine</text>
        <dbReference type="Rhea" id="RHEA:63164"/>
        <dbReference type="ChEBI" id="CHEBI:15377"/>
        <dbReference type="ChEBI" id="CHEBI:79007"/>
        <dbReference type="ChEBI" id="CHEBI:146197"/>
        <dbReference type="ChEBI" id="CHEBI:507393"/>
    </reaction>
    <physiologicalReaction direction="left-to-right" evidence="29">
        <dbReference type="Rhea" id="RHEA:63165"/>
    </physiologicalReaction>
</comment>
<comment type="catalytic activity">
    <reaction evidence="20">
        <text>N-octadecanoyl ethanolamine + H2O = octadecanoate + ethanolamine</text>
        <dbReference type="Rhea" id="RHEA:63124"/>
        <dbReference type="ChEBI" id="CHEBI:15377"/>
        <dbReference type="ChEBI" id="CHEBI:25629"/>
        <dbReference type="ChEBI" id="CHEBI:57603"/>
        <dbReference type="ChEBI" id="CHEBI:85299"/>
    </reaction>
    <physiologicalReaction direction="left-to-right" evidence="20">
        <dbReference type="Rhea" id="RHEA:63125"/>
    </physiologicalReaction>
</comment>
<feature type="domain" description="Amidase" evidence="39">
    <location>
        <begin position="96"/>
        <end position="518"/>
    </location>
</feature>
<reference evidence="40" key="3">
    <citation type="submission" date="2025-09" db="UniProtKB">
        <authorList>
            <consortium name="Ensembl"/>
        </authorList>
    </citation>
    <scope>IDENTIFICATION</scope>
</reference>
<evidence type="ECO:0000256" key="6">
    <source>
        <dbReference type="ARBA" id="ARBA00022963"/>
    </source>
</evidence>
<comment type="catalytic activity">
    <reaction evidence="22">
        <text>N-docosanoyl-taurine + H2O = docosanoate + taurine</text>
        <dbReference type="Rhea" id="RHEA:63156"/>
        <dbReference type="ChEBI" id="CHEBI:15377"/>
        <dbReference type="ChEBI" id="CHEBI:23858"/>
        <dbReference type="ChEBI" id="CHEBI:146196"/>
        <dbReference type="ChEBI" id="CHEBI:507393"/>
    </reaction>
    <physiologicalReaction direction="left-to-right" evidence="22">
        <dbReference type="Rhea" id="RHEA:63157"/>
    </physiologicalReaction>
</comment>
<evidence type="ECO:0000256" key="8">
    <source>
        <dbReference type="ARBA" id="ARBA00047450"/>
    </source>
</evidence>
<dbReference type="Gene3D" id="3.90.1300.10">
    <property type="entry name" value="Amidase signature (AS) domain"/>
    <property type="match status" value="1"/>
</dbReference>
<comment type="catalytic activity">
    <reaction evidence="14">
        <text>1-O-methyl-(5Z,8Z,11Z,14Z)-eicosatetraenoate + H2O = methanol + (5Z,8Z,11Z,14Z)-eicosatetraenoate + H(+)</text>
        <dbReference type="Rhea" id="RHEA:63052"/>
        <dbReference type="ChEBI" id="CHEBI:15377"/>
        <dbReference type="ChEBI" id="CHEBI:15378"/>
        <dbReference type="ChEBI" id="CHEBI:17790"/>
        <dbReference type="ChEBI" id="CHEBI:32395"/>
        <dbReference type="ChEBI" id="CHEBI:78033"/>
    </reaction>
    <physiologicalReaction direction="left-to-right" evidence="14">
        <dbReference type="Rhea" id="RHEA:63053"/>
    </physiologicalReaction>
</comment>
<comment type="catalytic activity">
    <reaction evidence="12">
        <text>N-(5Z,8Z,11Z,14Z-eicosatetraenoyl)-L-serine + H2O = (5Z,8Z,11Z,14Z)-eicosatetraenoate + L-serine</text>
        <dbReference type="Rhea" id="RHEA:64116"/>
        <dbReference type="ChEBI" id="CHEBI:15377"/>
        <dbReference type="ChEBI" id="CHEBI:32395"/>
        <dbReference type="ChEBI" id="CHEBI:33384"/>
        <dbReference type="ChEBI" id="CHEBI:149697"/>
    </reaction>
    <physiologicalReaction direction="left-to-right" evidence="12">
        <dbReference type="Rhea" id="RHEA:64117"/>
    </physiologicalReaction>
</comment>
<dbReference type="GO" id="GO:0004040">
    <property type="term" value="F:amidase activity"/>
    <property type="evidence" value="ECO:0007669"/>
    <property type="project" value="TreeGrafter"/>
</dbReference>
<evidence type="ECO:0000256" key="26">
    <source>
        <dbReference type="ARBA" id="ARBA00052458"/>
    </source>
</evidence>
<evidence type="ECO:0000256" key="9">
    <source>
        <dbReference type="ARBA" id="ARBA00047476"/>
    </source>
</evidence>
<evidence type="ECO:0000313" key="40">
    <source>
        <dbReference type="Ensembl" id="ENSBGRP00000003077.1"/>
    </source>
</evidence>
<comment type="catalytic activity">
    <reaction evidence="26">
        <text>N-docosanoyl-ethanolamine + H2O = docosanoate + ethanolamine</text>
        <dbReference type="Rhea" id="RHEA:63128"/>
        <dbReference type="ChEBI" id="CHEBI:15377"/>
        <dbReference type="ChEBI" id="CHEBI:23858"/>
        <dbReference type="ChEBI" id="CHEBI:57603"/>
        <dbReference type="ChEBI" id="CHEBI:146186"/>
    </reaction>
    <physiologicalReaction direction="left-to-right" evidence="26">
        <dbReference type="Rhea" id="RHEA:63129"/>
    </physiologicalReaction>
</comment>
<evidence type="ECO:0000256" key="37">
    <source>
        <dbReference type="ARBA" id="ARBA00077216"/>
    </source>
</evidence>
<name>A0A8C0A3F4_BOSMU</name>
<evidence type="ECO:0000256" key="17">
    <source>
        <dbReference type="ARBA" id="ARBA00051200"/>
    </source>
</evidence>
<keyword evidence="38" id="KW-0812">Transmembrane</keyword>
<evidence type="ECO:0000256" key="27">
    <source>
        <dbReference type="ARBA" id="ARBA00052512"/>
    </source>
</evidence>
<accession>A0A8C0A3F4</accession>
<evidence type="ECO:0000256" key="5">
    <source>
        <dbReference type="ARBA" id="ARBA00022801"/>
    </source>
</evidence>
<comment type="catalytic activity">
    <reaction evidence="25">
        <text>(9Z,12Z)-octadecadienamide + H2O = (9Z,12Z)-octadecadienoate + NH4(+)</text>
        <dbReference type="Rhea" id="RHEA:63020"/>
        <dbReference type="ChEBI" id="CHEBI:15377"/>
        <dbReference type="ChEBI" id="CHEBI:28938"/>
        <dbReference type="ChEBI" id="CHEBI:30245"/>
        <dbReference type="ChEBI" id="CHEBI:82984"/>
    </reaction>
    <physiologicalReaction direction="left-to-right" evidence="25">
        <dbReference type="Rhea" id="RHEA:63021"/>
    </physiologicalReaction>
</comment>
<evidence type="ECO:0000256" key="31">
    <source>
        <dbReference type="ARBA" id="ARBA00052818"/>
    </source>
</evidence>
<evidence type="ECO:0000256" key="24">
    <source>
        <dbReference type="ARBA" id="ARBA00052337"/>
    </source>
</evidence>
<proteinExistence type="inferred from homology"/>
<dbReference type="GeneTree" id="ENSGT00940000161237"/>
<evidence type="ECO:0000256" key="19">
    <source>
        <dbReference type="ARBA" id="ARBA00051346"/>
    </source>
</evidence>
<dbReference type="Ensembl" id="ENSBGRT00000003499.1">
    <property type="protein sequence ID" value="ENSBGRP00000003077.1"/>
    <property type="gene ID" value="ENSBGRG00000001876.1"/>
</dbReference>
<dbReference type="AlphaFoldDB" id="A0A8C0A3F4"/>
<dbReference type="FunFam" id="3.90.1300.10:FF:000001">
    <property type="entry name" value="Fatty-acid amide hydrolase 1"/>
    <property type="match status" value="1"/>
</dbReference>
<evidence type="ECO:0000256" key="34">
    <source>
        <dbReference type="ARBA" id="ARBA00073178"/>
    </source>
</evidence>
<evidence type="ECO:0000256" key="11">
    <source>
        <dbReference type="ARBA" id="ARBA00048606"/>
    </source>
</evidence>
<evidence type="ECO:0000256" key="36">
    <source>
        <dbReference type="ARBA" id="ARBA00077157"/>
    </source>
</evidence>
<dbReference type="SUPFAM" id="SSF75304">
    <property type="entry name" value="Amidase signature (AS) enzymes"/>
    <property type="match status" value="1"/>
</dbReference>
<comment type="catalytic activity">
    <reaction evidence="32">
        <text>(8Z,11Z,14Z)-eicosatrienamide + H2O = (8Z,11Z,14Z)-eicosatrienoate + NH4(+)</text>
        <dbReference type="Rhea" id="RHEA:62996"/>
        <dbReference type="ChEBI" id="CHEBI:15377"/>
        <dbReference type="ChEBI" id="CHEBI:28938"/>
        <dbReference type="ChEBI" id="CHEBI:71589"/>
        <dbReference type="ChEBI" id="CHEBI:146163"/>
    </reaction>
    <physiologicalReaction direction="left-to-right" evidence="32">
        <dbReference type="Rhea" id="RHEA:62997"/>
    </physiologicalReaction>
</comment>
<gene>
    <name evidence="40" type="primary">FAAH</name>
</gene>
<dbReference type="InterPro" id="IPR036928">
    <property type="entry name" value="AS_sf"/>
</dbReference>
<comment type="catalytic activity">
    <reaction evidence="13">
        <text>(11Z,14Z)-eicosadienamide + H2O = (11Z,14Z)-eicosadienoate + NH4(+)</text>
        <dbReference type="Rhea" id="RHEA:63004"/>
        <dbReference type="ChEBI" id="CHEBI:15377"/>
        <dbReference type="ChEBI" id="CHEBI:28938"/>
        <dbReference type="ChEBI" id="CHEBI:77220"/>
        <dbReference type="ChEBI" id="CHEBI:146165"/>
    </reaction>
    <physiologicalReaction direction="left-to-right" evidence="13">
        <dbReference type="Rhea" id="RHEA:63005"/>
    </physiologicalReaction>
</comment>
<evidence type="ECO:0000256" key="25">
    <source>
        <dbReference type="ARBA" id="ARBA00052426"/>
    </source>
</evidence>
<dbReference type="PANTHER" id="PTHR45847">
    <property type="entry name" value="FATTY ACID AMIDE HYDROLASE"/>
    <property type="match status" value="1"/>
</dbReference>